<evidence type="ECO:0000313" key="3">
    <source>
        <dbReference type="Proteomes" id="UP000251956"/>
    </source>
</evidence>
<proteinExistence type="predicted"/>
<comment type="caution">
    <text evidence="2">The sequence shown here is derived from an EMBL/GenBank/DDBJ whole genome shotgun (WGS) entry which is preliminary data.</text>
</comment>
<dbReference type="EMBL" id="QMBQ01000009">
    <property type="protein sequence ID" value="RAZ72984.1"/>
    <property type="molecule type" value="Genomic_DNA"/>
</dbReference>
<feature type="compositionally biased region" description="Basic and acidic residues" evidence="1">
    <location>
        <begin position="327"/>
        <end position="339"/>
    </location>
</feature>
<evidence type="ECO:0000313" key="2">
    <source>
        <dbReference type="EMBL" id="RAZ72984.1"/>
    </source>
</evidence>
<reference evidence="2 3" key="1">
    <citation type="submission" date="2018-07" db="EMBL/GenBank/DDBJ databases">
        <title>Diversity of Mesorhizobium strains in Brazil.</title>
        <authorList>
            <person name="Helene L.C.F."/>
            <person name="Dall'Agnol R."/>
            <person name="Delamuta J.R.M."/>
            <person name="Hungria M."/>
        </authorList>
    </citation>
    <scope>NUCLEOTIDE SEQUENCE [LARGE SCALE GENOMIC DNA]</scope>
    <source>
        <strain evidence="2 3">CNPSo 3140</strain>
    </source>
</reference>
<accession>A0A330GPC1</accession>
<gene>
    <name evidence="2" type="ORF">DPM35_26730</name>
</gene>
<keyword evidence="3" id="KW-1185">Reference proteome</keyword>
<organism evidence="2 3">
    <name type="scientific">Mesorhizobium atlanticum</name>
    <dbReference type="NCBI Taxonomy" id="2233532"/>
    <lineage>
        <taxon>Bacteria</taxon>
        <taxon>Pseudomonadati</taxon>
        <taxon>Pseudomonadota</taxon>
        <taxon>Alphaproteobacteria</taxon>
        <taxon>Hyphomicrobiales</taxon>
        <taxon>Phyllobacteriaceae</taxon>
        <taxon>Mesorhizobium</taxon>
    </lineage>
</organism>
<name>A0A330GPC1_9HYPH</name>
<feature type="region of interest" description="Disordered" evidence="1">
    <location>
        <begin position="316"/>
        <end position="339"/>
    </location>
</feature>
<dbReference type="Gene3D" id="3.30.420.10">
    <property type="entry name" value="Ribonuclease H-like superfamily/Ribonuclease H"/>
    <property type="match status" value="1"/>
</dbReference>
<protein>
    <recommendedName>
        <fullName evidence="4">Integrase catalytic domain-containing protein</fullName>
    </recommendedName>
</protein>
<dbReference type="AlphaFoldDB" id="A0A330GPC1"/>
<dbReference type="RefSeq" id="WP_146767992.1">
    <property type="nucleotide sequence ID" value="NZ_QMBQ01000009.1"/>
</dbReference>
<evidence type="ECO:0008006" key="4">
    <source>
        <dbReference type="Google" id="ProtNLM"/>
    </source>
</evidence>
<evidence type="ECO:0000256" key="1">
    <source>
        <dbReference type="SAM" id="MobiDB-lite"/>
    </source>
</evidence>
<dbReference type="OrthoDB" id="5287589at2"/>
<sequence length="352" mass="38930">MGAGRVWCDLIAFDKRGGVNNRDVIEVFAAMVGHPAFGLPKALYIDNGKEYGFATYLDDAMALAVPGFHGPGRSMRVVNTLPYNAPAKPIERWFGDFESRYLSTVPGWISGNRMNKRQEAIGRTVAPYGTFEDFVPAFFGLLKAYHSVPTGKQSGLKGLSPNAIFQQHVATGWSAITMSRDEVRASVARRVERTVIQGAFQIRGRRWSCEELWQYTHDKVLVCEPVYHAPAELLVLDMKGNRLGIATPDVALHPLDHRGAQSTAARARAHRSAIVEMARSVPKIDVAARLIALGQAQPDIIPNEPAGKVLLDPSDRPARIVMPKKPSNSEERRREQDERIAAQMNLVKRIVG</sequence>
<dbReference type="SUPFAM" id="SSF53098">
    <property type="entry name" value="Ribonuclease H-like"/>
    <property type="match status" value="1"/>
</dbReference>
<dbReference type="InterPro" id="IPR012337">
    <property type="entry name" value="RNaseH-like_sf"/>
</dbReference>
<dbReference type="InterPro" id="IPR036397">
    <property type="entry name" value="RNaseH_sf"/>
</dbReference>
<dbReference type="GO" id="GO:0003676">
    <property type="term" value="F:nucleic acid binding"/>
    <property type="evidence" value="ECO:0007669"/>
    <property type="project" value="InterPro"/>
</dbReference>
<dbReference type="Proteomes" id="UP000251956">
    <property type="component" value="Unassembled WGS sequence"/>
</dbReference>